<dbReference type="InterPro" id="IPR003660">
    <property type="entry name" value="HAMP_dom"/>
</dbReference>
<keyword evidence="4 10" id="KW-0812">Transmembrane</keyword>
<evidence type="ECO:0000256" key="8">
    <source>
        <dbReference type="PROSITE-ProRule" id="PRU00284"/>
    </source>
</evidence>
<dbReference type="SMART" id="SM00283">
    <property type="entry name" value="MA"/>
    <property type="match status" value="1"/>
</dbReference>
<dbReference type="PROSITE" id="PS50885">
    <property type="entry name" value="HAMP"/>
    <property type="match status" value="1"/>
</dbReference>
<dbReference type="InterPro" id="IPR004090">
    <property type="entry name" value="Chemotax_Me-accpt_rcpt"/>
</dbReference>
<comment type="similarity">
    <text evidence="7">Belongs to the methyl-accepting chemotaxis (MCP) protein family.</text>
</comment>
<dbReference type="Proteomes" id="UP000184603">
    <property type="component" value="Unassembled WGS sequence"/>
</dbReference>
<dbReference type="Gene3D" id="1.10.287.950">
    <property type="entry name" value="Methyl-accepting chemotaxis protein"/>
    <property type="match status" value="1"/>
</dbReference>
<dbReference type="GO" id="GO:0007165">
    <property type="term" value="P:signal transduction"/>
    <property type="evidence" value="ECO:0007669"/>
    <property type="project" value="UniProtKB-KW"/>
</dbReference>
<feature type="region of interest" description="Disordered" evidence="9">
    <location>
        <begin position="672"/>
        <end position="692"/>
    </location>
</feature>
<comment type="subcellular location">
    <subcellularLocation>
        <location evidence="1">Cell membrane</location>
        <topology evidence="1">Multi-pass membrane protein</topology>
    </subcellularLocation>
</comment>
<keyword evidence="5 10" id="KW-1133">Transmembrane helix</keyword>
<dbReference type="InterPro" id="IPR033479">
    <property type="entry name" value="dCache_1"/>
</dbReference>
<gene>
    <name evidence="13" type="ORF">SAMN02745220_05351</name>
</gene>
<dbReference type="SMART" id="SM00304">
    <property type="entry name" value="HAMP"/>
    <property type="match status" value="1"/>
</dbReference>
<dbReference type="GO" id="GO:0004888">
    <property type="term" value="F:transmembrane signaling receptor activity"/>
    <property type="evidence" value="ECO:0007669"/>
    <property type="project" value="InterPro"/>
</dbReference>
<dbReference type="InterPro" id="IPR004089">
    <property type="entry name" value="MCPsignal_dom"/>
</dbReference>
<dbReference type="CDD" id="cd18774">
    <property type="entry name" value="PDC2_HK_sensor"/>
    <property type="match status" value="1"/>
</dbReference>
<feature type="domain" description="HAMP" evidence="12">
    <location>
        <begin position="606"/>
        <end position="658"/>
    </location>
</feature>
<evidence type="ECO:0000256" key="1">
    <source>
        <dbReference type="ARBA" id="ARBA00004651"/>
    </source>
</evidence>
<dbReference type="EMBL" id="FRFE01000087">
    <property type="protein sequence ID" value="SHO53885.1"/>
    <property type="molecule type" value="Genomic_DNA"/>
</dbReference>
<dbReference type="GO" id="GO:0005886">
    <property type="term" value="C:plasma membrane"/>
    <property type="evidence" value="ECO:0007669"/>
    <property type="project" value="UniProtKB-SubCell"/>
</dbReference>
<feature type="transmembrane region" description="Helical" evidence="10">
    <location>
        <begin position="586"/>
        <end position="605"/>
    </location>
</feature>
<dbReference type="SUPFAM" id="SSF58104">
    <property type="entry name" value="Methyl-accepting chemotaxis protein (MCP) signaling domain"/>
    <property type="match status" value="1"/>
</dbReference>
<dbReference type="PROSITE" id="PS50111">
    <property type="entry name" value="CHEMOTAXIS_TRANSDUC_2"/>
    <property type="match status" value="1"/>
</dbReference>
<evidence type="ECO:0000256" key="7">
    <source>
        <dbReference type="ARBA" id="ARBA00029447"/>
    </source>
</evidence>
<evidence type="ECO:0000259" key="12">
    <source>
        <dbReference type="PROSITE" id="PS50885"/>
    </source>
</evidence>
<evidence type="ECO:0000313" key="13">
    <source>
        <dbReference type="EMBL" id="SHO53885.1"/>
    </source>
</evidence>
<dbReference type="CDD" id="cd06225">
    <property type="entry name" value="HAMP"/>
    <property type="match status" value="1"/>
</dbReference>
<evidence type="ECO:0000256" key="3">
    <source>
        <dbReference type="ARBA" id="ARBA00022500"/>
    </source>
</evidence>
<dbReference type="AlphaFoldDB" id="A0A1M7YMR4"/>
<keyword evidence="8" id="KW-0807">Transducer</keyword>
<organism evidence="13 14">
    <name type="scientific">Desulfopila aestuarii DSM 18488</name>
    <dbReference type="NCBI Taxonomy" id="1121416"/>
    <lineage>
        <taxon>Bacteria</taxon>
        <taxon>Pseudomonadati</taxon>
        <taxon>Thermodesulfobacteriota</taxon>
        <taxon>Desulfobulbia</taxon>
        <taxon>Desulfobulbales</taxon>
        <taxon>Desulfocapsaceae</taxon>
        <taxon>Desulfopila</taxon>
    </lineage>
</organism>
<evidence type="ECO:0000259" key="11">
    <source>
        <dbReference type="PROSITE" id="PS50111"/>
    </source>
</evidence>
<dbReference type="Pfam" id="PF02743">
    <property type="entry name" value="dCache_1"/>
    <property type="match status" value="2"/>
</dbReference>
<proteinExistence type="inferred from homology"/>
<evidence type="ECO:0000256" key="9">
    <source>
        <dbReference type="SAM" id="MobiDB-lite"/>
    </source>
</evidence>
<dbReference type="Pfam" id="PF00015">
    <property type="entry name" value="MCPsignal"/>
    <property type="match status" value="1"/>
</dbReference>
<reference evidence="13 14" key="1">
    <citation type="submission" date="2016-12" db="EMBL/GenBank/DDBJ databases">
        <authorList>
            <person name="Song W.-J."/>
            <person name="Kurnit D.M."/>
        </authorList>
    </citation>
    <scope>NUCLEOTIDE SEQUENCE [LARGE SCALE GENOMIC DNA]</scope>
    <source>
        <strain evidence="13 14">DSM 18488</strain>
    </source>
</reference>
<dbReference type="STRING" id="1121416.SAMN02745220_05351"/>
<keyword evidence="14" id="KW-1185">Reference proteome</keyword>
<dbReference type="OrthoDB" id="9816383at2"/>
<dbReference type="RefSeq" id="WP_073617354.1">
    <property type="nucleotide sequence ID" value="NZ_FRFE01000087.1"/>
</dbReference>
<name>A0A1M7YMR4_9BACT</name>
<evidence type="ECO:0000313" key="14">
    <source>
        <dbReference type="Proteomes" id="UP000184603"/>
    </source>
</evidence>
<evidence type="ECO:0000256" key="10">
    <source>
        <dbReference type="SAM" id="Phobius"/>
    </source>
</evidence>
<protein>
    <submittedName>
        <fullName evidence="13">Methyl-accepting chemotaxis protein</fullName>
    </submittedName>
</protein>
<evidence type="ECO:0000256" key="4">
    <source>
        <dbReference type="ARBA" id="ARBA00022692"/>
    </source>
</evidence>
<feature type="compositionally biased region" description="Low complexity" evidence="9">
    <location>
        <begin position="681"/>
        <end position="692"/>
    </location>
</feature>
<dbReference type="Gene3D" id="3.30.450.20">
    <property type="entry name" value="PAS domain"/>
    <property type="match status" value="2"/>
</dbReference>
<keyword evidence="2" id="KW-1003">Cell membrane</keyword>
<dbReference type="PRINTS" id="PR00260">
    <property type="entry name" value="CHEMTRNSDUCR"/>
</dbReference>
<accession>A0A1M7YMR4</accession>
<dbReference type="Pfam" id="PF00672">
    <property type="entry name" value="HAMP"/>
    <property type="match status" value="1"/>
</dbReference>
<feature type="non-terminal residue" evidence="13">
    <location>
        <position position="810"/>
    </location>
</feature>
<feature type="domain" description="Methyl-accepting transducer" evidence="11">
    <location>
        <begin position="663"/>
        <end position="810"/>
    </location>
</feature>
<evidence type="ECO:0000256" key="2">
    <source>
        <dbReference type="ARBA" id="ARBA00022475"/>
    </source>
</evidence>
<evidence type="ECO:0000256" key="6">
    <source>
        <dbReference type="ARBA" id="ARBA00023136"/>
    </source>
</evidence>
<dbReference type="PANTHER" id="PTHR43531:SF11">
    <property type="entry name" value="METHYL-ACCEPTING CHEMOTAXIS PROTEIN 3"/>
    <property type="match status" value="1"/>
</dbReference>
<dbReference type="GO" id="GO:0006935">
    <property type="term" value="P:chemotaxis"/>
    <property type="evidence" value="ECO:0007669"/>
    <property type="project" value="UniProtKB-KW"/>
</dbReference>
<keyword evidence="6 10" id="KW-0472">Membrane</keyword>
<dbReference type="InterPro" id="IPR051310">
    <property type="entry name" value="MCP_chemotaxis"/>
</dbReference>
<sequence>MLKMKDIRMKPKLISLFLLVGLVPLTLIGWWASRLAGDALLEKSFDQLSSVREIKKVQIEKFFADRQGDLDVLNEIANTLRIEAFRKLEAQHDLKTSMLMNYFKKAFLDMELFARGKDAEILYDHLVQYHWDTNVSEDGPYNVDTPEYNDIWKTYGKNVTQFQKDTGYYDIFMICAAHGHVMYSAAKEVDLGTNIRTGPYKDSGLNEAWEKTVRTKSISIVDFKPYAPSNGEPASFVGVPMYKGDMLRGVMVVQLSNEHINNLMTTRSGLGKTGETYLVGTDKLMRSDSFLDPVNHSVKTSFANPSKGRVDTEAVRWALAGEDRSDVIKDYNGNPVLSVAAPITIIDLTWIMVAEIDVAEAFSPVDNKGNEFYKKYQELYGYYDLFLMNPDGYVFYTASREPDYQTNMVDGKYAGSNLGKLTREVLETKTFGIADFEPYAPSNGVPASFVAQPVVHEGDVELIVALQLPLEAINSIMQQREGMGQTGETYLVGSDKRMRSDSFLDPQAHSVAASFAGTTSANGVDTEAVKQVIAGEKGTKIITDYNGNSVLSAYTPVRFGNVTWAVIAEIDEAEVLVPIQRLIKSVVVAAVVISVIIAIIALLVARGIANPLITGVAFARAVATGDLTAEIKINQQDEIGQLAAALNDMMTKLKDVVASVISATNNVASGSQQLSATSEEMSQGATEQAAAAEEASSSMEQMAANIRQNADNALQTEKMASKSAEDAKKGGESVAKTLAAMKEIANKISIIEEIARQTNLLALNAAIEAARAGEHGKGFAVVAAEVRKLAERSQHAAAEISDLSGSSVEV</sequence>
<keyword evidence="3" id="KW-0145">Chemotaxis</keyword>
<dbReference type="PANTHER" id="PTHR43531">
    <property type="entry name" value="PROTEIN ICFG"/>
    <property type="match status" value="1"/>
</dbReference>
<evidence type="ECO:0000256" key="5">
    <source>
        <dbReference type="ARBA" id="ARBA00022989"/>
    </source>
</evidence>